<protein>
    <submittedName>
        <fullName evidence="2">Uncharacterized protein</fullName>
    </submittedName>
</protein>
<reference evidence="2" key="1">
    <citation type="submission" date="2024-07" db="EMBL/GenBank/DDBJ databases">
        <authorList>
            <person name="Yu S.T."/>
        </authorList>
    </citation>
    <scope>NUCLEOTIDE SEQUENCE</scope>
    <source>
        <strain evidence="2">R08</strain>
    </source>
</reference>
<evidence type="ECO:0000256" key="1">
    <source>
        <dbReference type="SAM" id="MobiDB-lite"/>
    </source>
</evidence>
<sequence length="71" mass="7991">MSITQQHALDTYRAQRLGETPPPLPGTHDWRTARELRGYLQFRAVVTGRPAGGRVRRALGRLGRPRPRSAC</sequence>
<dbReference type="EMBL" id="CP163431">
    <property type="protein sequence ID" value="XDP98763.1"/>
    <property type="molecule type" value="Genomic_DNA"/>
</dbReference>
<accession>A0AB39LZ03</accession>
<proteinExistence type="predicted"/>
<dbReference type="AlphaFoldDB" id="A0AB39LZ03"/>
<name>A0AB39LZ03_9ACTN</name>
<dbReference type="RefSeq" id="WP_369186134.1">
    <property type="nucleotide sequence ID" value="NZ_CP163431.1"/>
</dbReference>
<feature type="region of interest" description="Disordered" evidence="1">
    <location>
        <begin position="1"/>
        <end position="29"/>
    </location>
</feature>
<evidence type="ECO:0000313" key="2">
    <source>
        <dbReference type="EMBL" id="XDP98763.1"/>
    </source>
</evidence>
<gene>
    <name evidence="2" type="ORF">AB5J58_00480</name>
</gene>
<organism evidence="2">
    <name type="scientific">Streptomyces sp. R08</name>
    <dbReference type="NCBI Taxonomy" id="3238624"/>
    <lineage>
        <taxon>Bacteria</taxon>
        <taxon>Bacillati</taxon>
        <taxon>Actinomycetota</taxon>
        <taxon>Actinomycetes</taxon>
        <taxon>Kitasatosporales</taxon>
        <taxon>Streptomycetaceae</taxon>
        <taxon>Streptomyces</taxon>
    </lineage>
</organism>